<feature type="region of interest" description="Disordered" evidence="3">
    <location>
        <begin position="1"/>
        <end position="47"/>
    </location>
</feature>
<feature type="compositionally biased region" description="Low complexity" evidence="3">
    <location>
        <begin position="739"/>
        <end position="750"/>
    </location>
</feature>
<evidence type="ECO:0000313" key="5">
    <source>
        <dbReference type="EMBL" id="KAF5205386.1"/>
    </source>
</evidence>
<feature type="region of interest" description="Disordered" evidence="3">
    <location>
        <begin position="388"/>
        <end position="408"/>
    </location>
</feature>
<accession>A0A7J6X6J0</accession>
<gene>
    <name evidence="5" type="ORF">FRX31_005029</name>
</gene>
<dbReference type="PANTHER" id="PTHR15835:SF6">
    <property type="entry name" value="ZINC FINGER C3HC-TYPE PROTEIN 1"/>
    <property type="match status" value="1"/>
</dbReference>
<comment type="caution">
    <text evidence="5">The sequence shown here is derived from an EMBL/GenBank/DDBJ whole genome shotgun (WGS) entry which is preliminary data.</text>
</comment>
<feature type="region of interest" description="Disordered" evidence="3">
    <location>
        <begin position="736"/>
        <end position="779"/>
    </location>
</feature>
<keyword evidence="6" id="KW-1185">Reference proteome</keyword>
<organism evidence="5 6">
    <name type="scientific">Thalictrum thalictroides</name>
    <name type="common">Rue-anemone</name>
    <name type="synonym">Anemone thalictroides</name>
    <dbReference type="NCBI Taxonomy" id="46969"/>
    <lineage>
        <taxon>Eukaryota</taxon>
        <taxon>Viridiplantae</taxon>
        <taxon>Streptophyta</taxon>
        <taxon>Embryophyta</taxon>
        <taxon>Tracheophyta</taxon>
        <taxon>Spermatophyta</taxon>
        <taxon>Magnoliopsida</taxon>
        <taxon>Ranunculales</taxon>
        <taxon>Ranunculaceae</taxon>
        <taxon>Thalictroideae</taxon>
        <taxon>Thalictrum</taxon>
    </lineage>
</organism>
<protein>
    <submittedName>
        <fullName evidence="5">C3hc zinc finger-like protein</fullName>
    </submittedName>
</protein>
<dbReference type="InterPro" id="IPR012935">
    <property type="entry name" value="NuBaID_N"/>
</dbReference>
<keyword evidence="2" id="KW-0539">Nucleus</keyword>
<dbReference type="AlphaFoldDB" id="A0A7J6X6J0"/>
<dbReference type="GO" id="GO:0008270">
    <property type="term" value="F:zinc ion binding"/>
    <property type="evidence" value="ECO:0007669"/>
    <property type="project" value="InterPro"/>
</dbReference>
<evidence type="ECO:0000313" key="6">
    <source>
        <dbReference type="Proteomes" id="UP000554482"/>
    </source>
</evidence>
<dbReference type="Pfam" id="PF07967">
    <property type="entry name" value="zf-C3HC"/>
    <property type="match status" value="1"/>
</dbReference>
<evidence type="ECO:0000259" key="4">
    <source>
        <dbReference type="Pfam" id="PF07967"/>
    </source>
</evidence>
<comment type="subcellular location">
    <subcellularLocation>
        <location evidence="1">Nucleus</location>
    </subcellularLocation>
</comment>
<feature type="domain" description="C3HC-type" evidence="4">
    <location>
        <begin position="81"/>
        <end position="206"/>
    </location>
</feature>
<dbReference type="EMBL" id="JABWDY010004134">
    <property type="protein sequence ID" value="KAF5205386.1"/>
    <property type="molecule type" value="Genomic_DNA"/>
</dbReference>
<dbReference type="PANTHER" id="PTHR15835">
    <property type="entry name" value="NUCLEAR-INTERACTING PARTNER OF ALK"/>
    <property type="match status" value="1"/>
</dbReference>
<feature type="compositionally biased region" description="Basic and acidic residues" evidence="3">
    <location>
        <begin position="1"/>
        <end position="14"/>
    </location>
</feature>
<dbReference type="OrthoDB" id="614844at2759"/>
<evidence type="ECO:0000256" key="3">
    <source>
        <dbReference type="SAM" id="MobiDB-lite"/>
    </source>
</evidence>
<evidence type="ECO:0000256" key="1">
    <source>
        <dbReference type="ARBA" id="ARBA00004123"/>
    </source>
</evidence>
<reference evidence="5 6" key="1">
    <citation type="submission" date="2020-06" db="EMBL/GenBank/DDBJ databases">
        <title>Transcriptomic and genomic resources for Thalictrum thalictroides and T. hernandezii: Facilitating candidate gene discovery in an emerging model plant lineage.</title>
        <authorList>
            <person name="Arias T."/>
            <person name="Riano-Pachon D.M."/>
            <person name="Di Stilio V.S."/>
        </authorList>
    </citation>
    <scope>NUCLEOTIDE SEQUENCE [LARGE SCALE GENOMIC DNA]</scope>
    <source>
        <strain evidence="6">cv. WT478/WT964</strain>
        <tissue evidence="5">Leaves</tissue>
    </source>
</reference>
<name>A0A7J6X6J0_THATH</name>
<feature type="compositionally biased region" description="Basic residues" evidence="3">
    <location>
        <begin position="769"/>
        <end position="779"/>
    </location>
</feature>
<dbReference type="Proteomes" id="UP000554482">
    <property type="component" value="Unassembled WGS sequence"/>
</dbReference>
<sequence>MTEEDSEKRFHSVMDKLFNTPKPKSISRNQSARGKKRGNSVLSGDADDRERSIVAMSGLNRSLFTARSQSSSSSKAPLCRPWDRGDLMKRLATFKPTTWFGKPKVVSAVNCARRGWINVEMDVIACEACGARLLFSTPSSWTHQQIEKTAAVFSLKLDNGHKVLCPWMDNVCDESLAQFPPTPAPALIDGYRERSSALLQLSALPIISSSAIDHMRCPQLESFLEQSLKDFVIGSIDTTQIEQLDDDSAASASSYYQAQKLISLCGWEPRLLPYTVDCKDWSAQAAQNIQSEELSPHIVNIRNAGVVMYMPSGIDDVMDVEERLSVNARHSDPASVVLDCKLCGASAGLWAFSTVPRPLEWFRIVQSLEVNGQNASETCDAYAVSSTAGSSRLDGTGKENYGGHNGSSTHSSSLNLSIAGGLTAAKQNYRATVTFPIISRHLIADLSSKSSDHKTFQCNSFKTNSSQQENNYTTPCKLIVQSEDVGTLTLKRNEDGLAVSRFHDHTFLNENNFSRNKKNDDTLAEGCCLTEEGNPSDNVLDKSSGSRIENLVECSQLPPQSSGKIGENVGSTINADTGIDIGSQGKEGNAILPDVNGTLKNQESTENSVVKMSTTELYIHQLNGVSSEATQGSVTVSSTTEANTQNDNMGSDHLKVLDLEGSSEKGEGVNSAVQHNANNENVGVREFVKDLKRVHLDQANKFDPIWQHRHFCPWIVSTGKTGPGWRLTLSALEREKVASRPSQPDSPSSSMFENGDPITSVRNLFKSPSTKRVKTVHDS</sequence>
<proteinExistence type="predicted"/>
<evidence type="ECO:0000256" key="2">
    <source>
        <dbReference type="ARBA" id="ARBA00023242"/>
    </source>
</evidence>
<dbReference type="GO" id="GO:0005634">
    <property type="term" value="C:nucleus"/>
    <property type="evidence" value="ECO:0007669"/>
    <property type="project" value="UniProtKB-SubCell"/>
</dbReference>